<feature type="non-terminal residue" evidence="2">
    <location>
        <position position="1"/>
    </location>
</feature>
<gene>
    <name evidence="2" type="ORF">PACLA_8A017779</name>
</gene>
<dbReference type="AlphaFoldDB" id="A0A7D9EFD0"/>
<reference evidence="2" key="1">
    <citation type="submission" date="2020-04" db="EMBL/GenBank/DDBJ databases">
        <authorList>
            <person name="Alioto T."/>
            <person name="Alioto T."/>
            <person name="Gomez Garrido J."/>
        </authorList>
    </citation>
    <scope>NUCLEOTIDE SEQUENCE</scope>
    <source>
        <strain evidence="2">A484AB</strain>
    </source>
</reference>
<accession>A0A7D9EFD0</accession>
<dbReference type="Gene3D" id="1.25.40.10">
    <property type="entry name" value="Tetratricopeptide repeat domain"/>
    <property type="match status" value="2"/>
</dbReference>
<protein>
    <submittedName>
        <fullName evidence="2">Fanconi anemia group G homolog</fullName>
    </submittedName>
</protein>
<keyword evidence="3" id="KW-1185">Reference proteome</keyword>
<dbReference type="GO" id="GO:0036297">
    <property type="term" value="P:interstrand cross-link repair"/>
    <property type="evidence" value="ECO:0007669"/>
    <property type="project" value="InterPro"/>
</dbReference>
<dbReference type="OrthoDB" id="6355951at2759"/>
<comment type="caution">
    <text evidence="2">The sequence shown here is derived from an EMBL/GenBank/DDBJ whole genome shotgun (WGS) entry which is preliminary data.</text>
</comment>
<dbReference type="InterPro" id="IPR011990">
    <property type="entry name" value="TPR-like_helical_dom_sf"/>
</dbReference>
<dbReference type="PANTHER" id="PTHR15254">
    <property type="entry name" value="FANCONI ANEMIA GROUP G PROTEIN FAMILY MEMBER"/>
    <property type="match status" value="1"/>
</dbReference>
<dbReference type="SUPFAM" id="SSF48452">
    <property type="entry name" value="TPR-like"/>
    <property type="match status" value="1"/>
</dbReference>
<evidence type="ECO:0000313" key="2">
    <source>
        <dbReference type="EMBL" id="CAB4008294.1"/>
    </source>
</evidence>
<evidence type="ECO:0000313" key="3">
    <source>
        <dbReference type="Proteomes" id="UP001152795"/>
    </source>
</evidence>
<dbReference type="PANTHER" id="PTHR15254:SF2">
    <property type="entry name" value="FANCONI ANEMIA GROUP G PROTEIN"/>
    <property type="match status" value="1"/>
</dbReference>
<feature type="region of interest" description="Disordered" evidence="1">
    <location>
        <begin position="132"/>
        <end position="157"/>
    </location>
</feature>
<feature type="compositionally biased region" description="Polar residues" evidence="1">
    <location>
        <begin position="132"/>
        <end position="142"/>
    </location>
</feature>
<dbReference type="InterPro" id="IPR039684">
    <property type="entry name" value="FANCG"/>
</dbReference>
<dbReference type="GO" id="GO:0043240">
    <property type="term" value="C:Fanconi anaemia nuclear complex"/>
    <property type="evidence" value="ECO:0007669"/>
    <property type="project" value="InterPro"/>
</dbReference>
<organism evidence="2 3">
    <name type="scientific">Paramuricea clavata</name>
    <name type="common">Red gorgonian</name>
    <name type="synonym">Violescent sea-whip</name>
    <dbReference type="NCBI Taxonomy" id="317549"/>
    <lineage>
        <taxon>Eukaryota</taxon>
        <taxon>Metazoa</taxon>
        <taxon>Cnidaria</taxon>
        <taxon>Anthozoa</taxon>
        <taxon>Octocorallia</taxon>
        <taxon>Malacalcyonacea</taxon>
        <taxon>Plexauridae</taxon>
        <taxon>Paramuricea</taxon>
    </lineage>
</organism>
<name>A0A7D9EFD0_PARCT</name>
<proteinExistence type="predicted"/>
<dbReference type="EMBL" id="CACRXK020006080">
    <property type="protein sequence ID" value="CAB4008294.1"/>
    <property type="molecule type" value="Genomic_DNA"/>
</dbReference>
<dbReference type="Proteomes" id="UP001152795">
    <property type="component" value="Unassembled WGS sequence"/>
</dbReference>
<sequence>IAHNCLILKRYSEACEFFGQLLAQLNNKPVDLQECRITSIPTLHKEFAEALFNCDRWDDCLVVCEKILKQETVSNTLSKTLFSQDKAKLDTGKTLIDIMLCKAVVLKELQRPIEANECYESILDAINNNYSESSGEQTNLDEPQQKKQKREKGPTEQHLENYIEMQKFKALTLNKQSLLLSSLGRKKEALLLLTQSISCEPDCLKYRFNHTKLLFDMGMDDVARKDWLKFRRIDQTTSSSDSKENFKLKDLPEDDEDRDLYLQMDSLALSRLSAKS</sequence>
<evidence type="ECO:0000256" key="1">
    <source>
        <dbReference type="SAM" id="MobiDB-lite"/>
    </source>
</evidence>